<evidence type="ECO:0000313" key="2">
    <source>
        <dbReference type="Proteomes" id="UP001201549"/>
    </source>
</evidence>
<reference evidence="1 2" key="1">
    <citation type="submission" date="2022-02" db="EMBL/GenBank/DDBJ databases">
        <authorList>
            <person name="Zhuang L."/>
        </authorList>
    </citation>
    <scope>NUCLEOTIDE SEQUENCE [LARGE SCALE GENOMIC DNA]</scope>
    <source>
        <strain evidence="1 2">C32</strain>
    </source>
</reference>
<feature type="non-terminal residue" evidence="1">
    <location>
        <position position="1"/>
    </location>
</feature>
<dbReference type="Proteomes" id="UP001201549">
    <property type="component" value="Unassembled WGS sequence"/>
</dbReference>
<protein>
    <submittedName>
        <fullName evidence="1">Acyloxyacyl hydrolase</fullName>
    </submittedName>
</protein>
<organism evidence="1 2">
    <name type="scientific">Shewanella electrica</name>
    <dbReference type="NCBI Taxonomy" id="515560"/>
    <lineage>
        <taxon>Bacteria</taxon>
        <taxon>Pseudomonadati</taxon>
        <taxon>Pseudomonadota</taxon>
        <taxon>Gammaproteobacteria</taxon>
        <taxon>Alteromonadales</taxon>
        <taxon>Shewanellaceae</taxon>
        <taxon>Shewanella</taxon>
    </lineage>
</organism>
<dbReference type="GO" id="GO:0016787">
    <property type="term" value="F:hydrolase activity"/>
    <property type="evidence" value="ECO:0007669"/>
    <property type="project" value="UniProtKB-KW"/>
</dbReference>
<reference evidence="2" key="2">
    <citation type="submission" date="2023-07" db="EMBL/GenBank/DDBJ databases">
        <title>Shewanella mangrovi sp. nov., an acetaldehyde- degrading bacterium isolated from mangrove sediment.</title>
        <authorList>
            <person name="Liu Y."/>
        </authorList>
    </citation>
    <scope>NUCLEOTIDE SEQUENCE [LARGE SCALE GENOMIC DNA]</scope>
    <source>
        <strain evidence="2">C32</strain>
    </source>
</reference>
<name>A0ABT2FS35_9GAMM</name>
<comment type="caution">
    <text evidence="1">The sequence shown here is derived from an EMBL/GenBank/DDBJ whole genome shotgun (WGS) entry which is preliminary data.</text>
</comment>
<dbReference type="EMBL" id="JAKOGG010000868">
    <property type="protein sequence ID" value="MCS4559150.1"/>
    <property type="molecule type" value="Genomic_DNA"/>
</dbReference>
<gene>
    <name evidence="1" type="ORF">L9G74_22285</name>
</gene>
<feature type="non-terminal residue" evidence="1">
    <location>
        <position position="76"/>
    </location>
</feature>
<proteinExistence type="predicted"/>
<evidence type="ECO:0000313" key="1">
    <source>
        <dbReference type="EMBL" id="MCS4559150.1"/>
    </source>
</evidence>
<sequence length="76" mass="8946">YLHYSNAGLSEHNPGIELLNVGYSYRFYWAIDLKNHEVSKMIFNGCSLYSATAPQRKEHILRGLFKWHQRYLSPSK</sequence>
<dbReference type="RefSeq" id="WP_238899157.1">
    <property type="nucleotide sequence ID" value="NZ_JAKOGG010000868.1"/>
</dbReference>
<keyword evidence="1" id="KW-0378">Hydrolase</keyword>
<dbReference type="Gene3D" id="2.40.160.20">
    <property type="match status" value="1"/>
</dbReference>
<accession>A0ABT2FS35</accession>
<dbReference type="InterPro" id="IPR018550">
    <property type="entry name" value="Lipid-A_deacylase-rel"/>
</dbReference>
<dbReference type="Pfam" id="PF09411">
    <property type="entry name" value="PagL"/>
    <property type="match status" value="1"/>
</dbReference>
<keyword evidence="2" id="KW-1185">Reference proteome</keyword>